<dbReference type="EMBL" id="JAOYFB010000039">
    <property type="protein sequence ID" value="KAK4028756.1"/>
    <property type="molecule type" value="Genomic_DNA"/>
</dbReference>
<reference evidence="2 3" key="1">
    <citation type="journal article" date="2023" name="Nucleic Acids Res.">
        <title>The hologenome of Daphnia magna reveals possible DNA methylation and microbiome-mediated evolution of the host genome.</title>
        <authorList>
            <person name="Chaturvedi A."/>
            <person name="Li X."/>
            <person name="Dhandapani V."/>
            <person name="Marshall H."/>
            <person name="Kissane S."/>
            <person name="Cuenca-Cambronero M."/>
            <person name="Asole G."/>
            <person name="Calvet F."/>
            <person name="Ruiz-Romero M."/>
            <person name="Marangio P."/>
            <person name="Guigo R."/>
            <person name="Rago D."/>
            <person name="Mirbahai L."/>
            <person name="Eastwood N."/>
            <person name="Colbourne J.K."/>
            <person name="Zhou J."/>
            <person name="Mallon E."/>
            <person name="Orsini L."/>
        </authorList>
    </citation>
    <scope>NUCLEOTIDE SEQUENCE [LARGE SCALE GENOMIC DNA]</scope>
    <source>
        <strain evidence="2">LRV0_1</strain>
    </source>
</reference>
<keyword evidence="3" id="KW-1185">Reference proteome</keyword>
<evidence type="ECO:0000313" key="2">
    <source>
        <dbReference type="EMBL" id="KAK4028756.1"/>
    </source>
</evidence>
<name>A0ABR0AUF5_9CRUS</name>
<evidence type="ECO:0000313" key="3">
    <source>
        <dbReference type="Proteomes" id="UP001234178"/>
    </source>
</evidence>
<comment type="caution">
    <text evidence="2">The sequence shown here is derived from an EMBL/GenBank/DDBJ whole genome shotgun (WGS) entry which is preliminary data.</text>
</comment>
<feature type="region of interest" description="Disordered" evidence="1">
    <location>
        <begin position="1"/>
        <end position="39"/>
    </location>
</feature>
<proteinExistence type="predicted"/>
<dbReference type="Proteomes" id="UP001234178">
    <property type="component" value="Unassembled WGS sequence"/>
</dbReference>
<evidence type="ECO:0000256" key="1">
    <source>
        <dbReference type="SAM" id="MobiDB-lite"/>
    </source>
</evidence>
<organism evidence="2 3">
    <name type="scientific">Daphnia magna</name>
    <dbReference type="NCBI Taxonomy" id="35525"/>
    <lineage>
        <taxon>Eukaryota</taxon>
        <taxon>Metazoa</taxon>
        <taxon>Ecdysozoa</taxon>
        <taxon>Arthropoda</taxon>
        <taxon>Crustacea</taxon>
        <taxon>Branchiopoda</taxon>
        <taxon>Diplostraca</taxon>
        <taxon>Cladocera</taxon>
        <taxon>Anomopoda</taxon>
        <taxon>Daphniidae</taxon>
        <taxon>Daphnia</taxon>
    </lineage>
</organism>
<protein>
    <submittedName>
        <fullName evidence="2">Uncharacterized protein</fullName>
    </submittedName>
</protein>
<sequence length="99" mass="11140">MELSGKKGDLATRLGRVSTDRNPTGLKTGPQPAIEQSVGKQFSKPTIQLRTYLSNLISKTLIATYFLEYTEILFKRRVIKMAAAMDVGKWRNIGPKRQN</sequence>
<gene>
    <name evidence="2" type="ORF">OUZ56_021775</name>
</gene>
<accession>A0ABR0AUF5</accession>
<feature type="compositionally biased region" description="Basic and acidic residues" evidence="1">
    <location>
        <begin position="1"/>
        <end position="10"/>
    </location>
</feature>